<evidence type="ECO:0000313" key="2">
    <source>
        <dbReference type="Proteomes" id="UP000293347"/>
    </source>
</evidence>
<proteinExistence type="predicted"/>
<dbReference type="Gene3D" id="2.60.40.1930">
    <property type="match status" value="1"/>
</dbReference>
<protein>
    <recommendedName>
        <fullName evidence="3">MG2 domain-containing protein</fullName>
    </recommendedName>
</protein>
<organism evidence="1 2">
    <name type="scientific">Pedobacter psychroterrae</name>
    <dbReference type="NCBI Taxonomy" id="2530453"/>
    <lineage>
        <taxon>Bacteria</taxon>
        <taxon>Pseudomonadati</taxon>
        <taxon>Bacteroidota</taxon>
        <taxon>Sphingobacteriia</taxon>
        <taxon>Sphingobacteriales</taxon>
        <taxon>Sphingobacteriaceae</taxon>
        <taxon>Pedobacter</taxon>
    </lineage>
</organism>
<evidence type="ECO:0008006" key="3">
    <source>
        <dbReference type="Google" id="ProtNLM"/>
    </source>
</evidence>
<evidence type="ECO:0000313" key="1">
    <source>
        <dbReference type="EMBL" id="TCD00185.1"/>
    </source>
</evidence>
<dbReference type="Proteomes" id="UP000293347">
    <property type="component" value="Unassembled WGS sequence"/>
</dbReference>
<dbReference type="OrthoDB" id="609485at2"/>
<keyword evidence="2" id="KW-1185">Reference proteome</keyword>
<sequence length="1850" mass="206260">MKNKRSLLFSLLISVFGVLAFIPREDGGIEKLLSSLQRWTDTNPQEKVYLHMDKPYYALGDTLWFKTYVTIGSRHQLSAQSQALYVELISERDSLLQTLKLPLIAGMAMGSFTLDDELNEGNYRVRAYTQWMRNAGEDYFFDKTFAVGSPGGDEVQVKVDYQYELGKGKPMVLAHLNYKDDDGKPLSDKNVRYELILNDKVIYNKESETDMSGNIIVRIANDEALQSGNGFLRTTVYTKDRRKLIKTFPIKAALARSDLQFFPEGGTLVGNITSRIAFKAVGVDGAGIVVKGIVIDQLGKEVTSFESQHAGMGSFLLKPEAGKQYIAKVIYKDSSTAEVNLPVAQPEGYTLSVYQLDNDSLLVRLTASAGLTKSPQGLGLIVQSGGETVYASKVLTNRQINSVRLPKKSFPTGIAQFTLFDYKNEPISERIVFVRNQDQMKVKIKTAKKSYNSREKVEVELESTDPTGKPVAGNFSVAVIDESKVPIEEQMESTIFSNILLTSDLKGYIEKPNYYFTAENDAVNRALDNLMLTQGYRRFSWKEITKTGSKSAEAKPVFKAEKLGMDISGKVLTLGDQPLPDGKVTLMSLKAGIVMQAITDSAGKFRFEDLVLQDSLRFAVQATSANNRKNVQIMLDSIERPKLTKNKNFPDMDTDIAGSIDSYLENSQKQDAQMERMGKLNRVQRLKEVMIRGKQWEKHKYATQGMMRIPEGHADQTYVLERPEKCGTLGVCLQGMLTGIVFRPLVRNYSRVNNYPYLGTVPMQVILNGRVIDNIDEVAEIFDQNIVDPRDIAKIEVVRTSLALKAMLGAPSIMIITKKNRSPRIFLNVVNLSRKGFNKVREFYSPKYDYSNANSQVPDLRSTVYWNANVKTHGLGKSTFSYHNADGPGRYKMIVEGINAAGELARAVYRYEVSAGGATTATANTSSPMVQGFVKVVDSVRQRLPIEKVYLHTDKSYYNLGDTLWFKSYLMNGTGLAASSISGLLYVELLNDSADVVRRISIPVAKGLGWAQIPLPRTIFHEGAYTLRAYTNWMQNFDEDYFFTRRFYLGVPTGDTWLVKSGTKVSTVEGKDLLDVNLGLSRSDLTPAGLRDVEVRLMEGDRLRDKEIVQTRADGGLSLKYELKDRFDGRNMRVEIRNVHKNDGNQQLSVPLVVSRNQDIDLQFLPEGGHMVAGLSCVVGFKALGEDGKGIQVEGEIIDSKGIKVSTFASFYRGMGSFEFTPQAGEIYTARLLLTGAVKNYPLPLVKPVGTVINVRNVEEADSIKVSIFISDKVFNPADSWFLTALSGGRITYMEPVSPSALTHVISKRQFPSGLTRFTLLKNRIPLNERLVFVDHLDRLQIGMETDKPNYYKRDSVSLAIYVKDADGQPVKGNFSLAVTDDTQVRSDSTGNNDIGTTLLLTTELKGKVETPGYYLSRKDKESWKALDNLMLTQGWTNYQWADIFSKPETPAFEPELKLKITGTVTNIFNKPIKGAQMLISSQKPAFLASTLSDTAGRYRFDNLPEIDSGSFFIQARTPKGRSMNFGEVTVESFKPPVIETRYRDQIAPWYVDTDPVQLNYVKNVLNGGDETRLRNSGIALKEVKVHAKKVIKGAYKVFREPDMAFDEQDIKESAAMSLYQILRQKLPGFKVVSEEGMPTAKFNKYIVDIFADGNAIPIRMNSNFDVADLLQQLNSTMIASFVGIAVYYSKQGGIGVKGAFANANLQAIHAAQHKLRSRGSDYYLHARTVLAQTSARQYEFATIHITTKFRTGGVYNNNPDFATLRPVPIMHPQEFYSPGYGAAENADKADYRATVYWAPDIVTDSQGKAIVSFYTADIPGTYTLNIQGSDMKGSLGSGSSKLKIITQVK</sequence>
<dbReference type="EMBL" id="SJSL01000004">
    <property type="protein sequence ID" value="TCD00185.1"/>
    <property type="molecule type" value="Genomic_DNA"/>
</dbReference>
<name>A0A4R0NMA4_9SPHI</name>
<comment type="caution">
    <text evidence="1">The sequence shown here is derived from an EMBL/GenBank/DDBJ whole genome shotgun (WGS) entry which is preliminary data.</text>
</comment>
<accession>A0A4R0NMA4</accession>
<gene>
    <name evidence="1" type="ORF">EZ437_15845</name>
</gene>
<reference evidence="1 2" key="1">
    <citation type="submission" date="2019-02" db="EMBL/GenBank/DDBJ databases">
        <title>Pedobacter sp. RP-1-14 sp. nov., isolated from Arctic soil.</title>
        <authorList>
            <person name="Dahal R.H."/>
        </authorList>
    </citation>
    <scope>NUCLEOTIDE SEQUENCE [LARGE SCALE GENOMIC DNA]</scope>
    <source>
        <strain evidence="1 2">RP-1-14</strain>
    </source>
</reference>
<dbReference type="RefSeq" id="WP_131597040.1">
    <property type="nucleotide sequence ID" value="NZ_SJSL01000004.1"/>
</dbReference>